<keyword evidence="3" id="KW-1185">Reference proteome</keyword>
<proteinExistence type="predicted"/>
<evidence type="ECO:0000313" key="2">
    <source>
        <dbReference type="EMBL" id="ROV97975.1"/>
    </source>
</evidence>
<dbReference type="OrthoDB" id="10304818at2759"/>
<accession>A0A423W3T6</accession>
<evidence type="ECO:0000256" key="1">
    <source>
        <dbReference type="SAM" id="MobiDB-lite"/>
    </source>
</evidence>
<feature type="region of interest" description="Disordered" evidence="1">
    <location>
        <begin position="1"/>
        <end position="24"/>
    </location>
</feature>
<organism evidence="2 3">
    <name type="scientific">Cytospora schulzeri</name>
    <dbReference type="NCBI Taxonomy" id="448051"/>
    <lineage>
        <taxon>Eukaryota</taxon>
        <taxon>Fungi</taxon>
        <taxon>Dikarya</taxon>
        <taxon>Ascomycota</taxon>
        <taxon>Pezizomycotina</taxon>
        <taxon>Sordariomycetes</taxon>
        <taxon>Sordariomycetidae</taxon>
        <taxon>Diaporthales</taxon>
        <taxon>Cytosporaceae</taxon>
        <taxon>Cytospora</taxon>
    </lineage>
</organism>
<evidence type="ECO:0000313" key="3">
    <source>
        <dbReference type="Proteomes" id="UP000283895"/>
    </source>
</evidence>
<reference evidence="2 3" key="1">
    <citation type="submission" date="2015-09" db="EMBL/GenBank/DDBJ databases">
        <title>Host preference determinants of Valsa canker pathogens revealed by comparative genomics.</title>
        <authorList>
            <person name="Yin Z."/>
            <person name="Huang L."/>
        </authorList>
    </citation>
    <scope>NUCLEOTIDE SEQUENCE [LARGE SCALE GENOMIC DNA]</scope>
    <source>
        <strain evidence="2 3">03-1</strain>
    </source>
</reference>
<gene>
    <name evidence="2" type="ORF">VMCG_07060</name>
</gene>
<feature type="region of interest" description="Disordered" evidence="1">
    <location>
        <begin position="50"/>
        <end position="74"/>
    </location>
</feature>
<dbReference type="Proteomes" id="UP000283895">
    <property type="component" value="Unassembled WGS sequence"/>
</dbReference>
<dbReference type="EMBL" id="LKEA01000027">
    <property type="protein sequence ID" value="ROV97975.1"/>
    <property type="molecule type" value="Genomic_DNA"/>
</dbReference>
<dbReference type="AlphaFoldDB" id="A0A423W3T6"/>
<protein>
    <submittedName>
        <fullName evidence="2">Uncharacterized protein</fullName>
    </submittedName>
</protein>
<name>A0A423W3T6_9PEZI</name>
<comment type="caution">
    <text evidence="2">The sequence shown here is derived from an EMBL/GenBank/DDBJ whole genome shotgun (WGS) entry which is preliminary data.</text>
</comment>
<sequence length="74" mass="8016">MPEAAETSPPKTADTESHRQTKYGASYNEVEECYDWESCYSSDADGRLGADDGYGSDCGDSECDECGPGPEKYT</sequence>